<dbReference type="GO" id="GO:0019563">
    <property type="term" value="P:glycerol catabolic process"/>
    <property type="evidence" value="ECO:0007669"/>
    <property type="project" value="UniProtKB-UniRule"/>
</dbReference>
<dbReference type="Proteomes" id="UP000542674">
    <property type="component" value="Unassembled WGS sequence"/>
</dbReference>
<dbReference type="Gene3D" id="3.30.420.40">
    <property type="match status" value="2"/>
</dbReference>
<feature type="binding site" evidence="10">
    <location>
        <position position="84"/>
    </location>
    <ligand>
        <name>glycerol</name>
        <dbReference type="ChEBI" id="CHEBI:17754"/>
    </ligand>
</feature>
<feature type="binding site" evidence="10">
    <location>
        <position position="400"/>
    </location>
    <ligand>
        <name>ADP</name>
        <dbReference type="ChEBI" id="CHEBI:456216"/>
    </ligand>
</feature>
<dbReference type="CDD" id="cd07769">
    <property type="entry name" value="ASKHA_NBD_FGGY_GK"/>
    <property type="match status" value="1"/>
</dbReference>
<dbReference type="FunFam" id="3.30.420.40:FF:000007">
    <property type="entry name" value="Glycerol kinase"/>
    <property type="match status" value="1"/>
</dbReference>
<dbReference type="EMBL" id="JACHJS010000001">
    <property type="protein sequence ID" value="MBB4963104.1"/>
    <property type="molecule type" value="Genomic_DNA"/>
</dbReference>
<dbReference type="InterPro" id="IPR005999">
    <property type="entry name" value="Glycerol_kin"/>
</dbReference>
<comment type="catalytic activity">
    <reaction evidence="8 10">
        <text>glycerol + ATP = sn-glycerol 3-phosphate + ADP + H(+)</text>
        <dbReference type="Rhea" id="RHEA:21644"/>
        <dbReference type="ChEBI" id="CHEBI:15378"/>
        <dbReference type="ChEBI" id="CHEBI:17754"/>
        <dbReference type="ChEBI" id="CHEBI:30616"/>
        <dbReference type="ChEBI" id="CHEBI:57597"/>
        <dbReference type="ChEBI" id="CHEBI:456216"/>
        <dbReference type="EC" id="2.7.1.30"/>
    </reaction>
</comment>
<dbReference type="GO" id="GO:0004370">
    <property type="term" value="F:glycerol kinase activity"/>
    <property type="evidence" value="ECO:0007669"/>
    <property type="project" value="UniProtKB-UniRule"/>
</dbReference>
<evidence type="ECO:0000313" key="14">
    <source>
        <dbReference type="EMBL" id="MBB4963104.1"/>
    </source>
</evidence>
<dbReference type="InterPro" id="IPR018485">
    <property type="entry name" value="FGGY_C"/>
</dbReference>
<feature type="binding site" evidence="10">
    <location>
        <position position="233"/>
    </location>
    <ligand>
        <name>sn-glycerol 3-phosphate</name>
        <dbReference type="ChEBI" id="CHEBI:57597"/>
    </ligand>
</feature>
<feature type="binding site" evidence="10">
    <location>
        <position position="14"/>
    </location>
    <ligand>
        <name>sn-glycerol 3-phosphate</name>
        <dbReference type="ChEBI" id="CHEBI:57597"/>
    </ligand>
</feature>
<keyword evidence="6 10" id="KW-0319">Glycerol metabolism</keyword>
<feature type="binding site" evidence="10">
    <location>
        <position position="404"/>
    </location>
    <ligand>
        <name>ADP</name>
        <dbReference type="ChEBI" id="CHEBI:456216"/>
    </ligand>
</feature>
<dbReference type="GO" id="GO:0005524">
    <property type="term" value="F:ATP binding"/>
    <property type="evidence" value="ECO:0007669"/>
    <property type="project" value="UniProtKB-UniRule"/>
</dbReference>
<dbReference type="PROSITE" id="PS00445">
    <property type="entry name" value="FGGY_KINASES_2"/>
    <property type="match status" value="1"/>
</dbReference>
<dbReference type="UniPathway" id="UPA00618">
    <property type="reaction ID" value="UER00672"/>
</dbReference>
<feature type="binding site" evidence="10">
    <location>
        <position position="84"/>
    </location>
    <ligand>
        <name>sn-glycerol 3-phosphate</name>
        <dbReference type="ChEBI" id="CHEBI:57597"/>
    </ligand>
</feature>
<keyword evidence="3 10" id="KW-0808">Transferase</keyword>
<dbReference type="GO" id="GO:0005829">
    <property type="term" value="C:cytosol"/>
    <property type="evidence" value="ECO:0007669"/>
    <property type="project" value="TreeGrafter"/>
</dbReference>
<feature type="binding site" evidence="10">
    <location>
        <position position="14"/>
    </location>
    <ligand>
        <name>ATP</name>
        <dbReference type="ChEBI" id="CHEBI:30616"/>
    </ligand>
</feature>
<comment type="similarity">
    <text evidence="2 10 11">Belongs to the FGGY kinase family.</text>
</comment>
<reference evidence="14 15" key="1">
    <citation type="submission" date="2020-08" db="EMBL/GenBank/DDBJ databases">
        <title>Sequencing the genomes of 1000 actinobacteria strains.</title>
        <authorList>
            <person name="Klenk H.-P."/>
        </authorList>
    </citation>
    <scope>NUCLEOTIDE SEQUENCE [LARGE SCALE GENOMIC DNA]</scope>
    <source>
        <strain evidence="14 15">DSM 45084</strain>
    </source>
</reference>
<feature type="binding site" evidence="10">
    <location>
        <position position="18"/>
    </location>
    <ligand>
        <name>ADP</name>
        <dbReference type="ChEBI" id="CHEBI:456216"/>
    </ligand>
</feature>
<keyword evidence="5 10" id="KW-0418">Kinase</keyword>
<dbReference type="EC" id="2.7.1.30" evidence="10"/>
<dbReference type="Pfam" id="PF00370">
    <property type="entry name" value="FGGY_N"/>
    <property type="match status" value="1"/>
</dbReference>
<comment type="caution">
    <text evidence="14">The sequence shown here is derived from an EMBL/GenBank/DDBJ whole genome shotgun (WGS) entry which is preliminary data.</text>
</comment>
<comment type="activity regulation">
    <text evidence="10">Inhibited by fructose 1,6-bisphosphate (FBP).</text>
</comment>
<evidence type="ECO:0000256" key="4">
    <source>
        <dbReference type="ARBA" id="ARBA00022741"/>
    </source>
</evidence>
<feature type="binding site" evidence="10">
    <location>
        <position position="255"/>
    </location>
    <ligand>
        <name>ATP</name>
        <dbReference type="ChEBI" id="CHEBI:30616"/>
    </ligand>
</feature>
<evidence type="ECO:0000256" key="6">
    <source>
        <dbReference type="ARBA" id="ARBA00022798"/>
    </source>
</evidence>
<feature type="binding site" evidence="10">
    <location>
        <position position="299"/>
    </location>
    <ligand>
        <name>ATP</name>
        <dbReference type="ChEBI" id="CHEBI:30616"/>
    </ligand>
</feature>
<feature type="binding site" evidence="10">
    <location>
        <position position="303"/>
    </location>
    <ligand>
        <name>ATP</name>
        <dbReference type="ChEBI" id="CHEBI:30616"/>
    </ligand>
</feature>
<keyword evidence="7 10" id="KW-0067">ATP-binding</keyword>
<dbReference type="AlphaFoldDB" id="A0A7W7SY85"/>
<comment type="function">
    <text evidence="9 10">Key enzyme in the regulation of glycerol uptake and metabolism. Catalyzes the phosphorylation of glycerol to yield sn-glycerol 3-phosphate.</text>
</comment>
<evidence type="ECO:0000256" key="11">
    <source>
        <dbReference type="RuleBase" id="RU003733"/>
    </source>
</evidence>
<dbReference type="InterPro" id="IPR018483">
    <property type="entry name" value="Carb_kinase_FGGY_CS"/>
</dbReference>
<dbReference type="PANTHER" id="PTHR10196">
    <property type="entry name" value="SUGAR KINASE"/>
    <property type="match status" value="1"/>
</dbReference>
<feature type="binding site" evidence="10">
    <location>
        <position position="16"/>
    </location>
    <ligand>
        <name>ATP</name>
        <dbReference type="ChEBI" id="CHEBI:30616"/>
    </ligand>
</feature>
<dbReference type="HAMAP" id="MF_00186">
    <property type="entry name" value="Glycerol_kin"/>
    <property type="match status" value="1"/>
</dbReference>
<feature type="binding site" evidence="10">
    <location>
        <position position="234"/>
    </location>
    <ligand>
        <name>glycerol</name>
        <dbReference type="ChEBI" id="CHEBI:17754"/>
    </ligand>
</feature>
<evidence type="ECO:0000256" key="1">
    <source>
        <dbReference type="ARBA" id="ARBA00005190"/>
    </source>
</evidence>
<feature type="binding site" evidence="10">
    <location>
        <position position="15"/>
    </location>
    <ligand>
        <name>ATP</name>
        <dbReference type="ChEBI" id="CHEBI:30616"/>
    </ligand>
</feature>
<evidence type="ECO:0000256" key="7">
    <source>
        <dbReference type="ARBA" id="ARBA00022840"/>
    </source>
</evidence>
<dbReference type="PROSITE" id="PS00933">
    <property type="entry name" value="FGGY_KINASES_1"/>
    <property type="match status" value="1"/>
</dbReference>
<dbReference type="PIRSF" id="PIRSF000538">
    <property type="entry name" value="GlpK"/>
    <property type="match status" value="1"/>
</dbReference>
<dbReference type="GO" id="GO:0006072">
    <property type="term" value="P:glycerol-3-phosphate metabolic process"/>
    <property type="evidence" value="ECO:0007669"/>
    <property type="project" value="InterPro"/>
</dbReference>
<feature type="domain" description="Carbohydrate kinase FGGY C-terminal" evidence="13">
    <location>
        <begin position="250"/>
        <end position="439"/>
    </location>
</feature>
<keyword evidence="15" id="KW-1185">Reference proteome</keyword>
<feature type="binding site" evidence="10">
    <location>
        <position position="299"/>
    </location>
    <ligand>
        <name>ADP</name>
        <dbReference type="ChEBI" id="CHEBI:456216"/>
    </ligand>
</feature>
<dbReference type="PANTHER" id="PTHR10196:SF69">
    <property type="entry name" value="GLYCEROL KINASE"/>
    <property type="match status" value="1"/>
</dbReference>
<evidence type="ECO:0000256" key="8">
    <source>
        <dbReference type="ARBA" id="ARBA00052101"/>
    </source>
</evidence>
<feature type="domain" description="Carbohydrate kinase FGGY N-terminal" evidence="12">
    <location>
        <begin position="6"/>
        <end position="240"/>
    </location>
</feature>
<feature type="binding site" evidence="10">
    <location>
        <position position="133"/>
    </location>
    <ligand>
        <name>glycerol</name>
        <dbReference type="ChEBI" id="CHEBI:17754"/>
    </ligand>
</feature>
<feature type="binding site" evidence="10">
    <location>
        <position position="233"/>
    </location>
    <ligand>
        <name>glycerol</name>
        <dbReference type="ChEBI" id="CHEBI:17754"/>
    </ligand>
</feature>
<evidence type="ECO:0000259" key="12">
    <source>
        <dbReference type="Pfam" id="PF00370"/>
    </source>
</evidence>
<feature type="binding site" evidence="10">
    <location>
        <position position="133"/>
    </location>
    <ligand>
        <name>sn-glycerol 3-phosphate</name>
        <dbReference type="ChEBI" id="CHEBI:57597"/>
    </ligand>
</feature>
<dbReference type="InterPro" id="IPR000577">
    <property type="entry name" value="Carb_kinase_FGGY"/>
</dbReference>
<feature type="binding site" evidence="10">
    <location>
        <position position="85"/>
    </location>
    <ligand>
        <name>sn-glycerol 3-phosphate</name>
        <dbReference type="ChEBI" id="CHEBI:57597"/>
    </ligand>
</feature>
<evidence type="ECO:0000259" key="13">
    <source>
        <dbReference type="Pfam" id="PF02782"/>
    </source>
</evidence>
<protein>
    <recommendedName>
        <fullName evidence="10">Glycerol kinase</fullName>
        <ecNumber evidence="10">2.7.1.30</ecNumber>
    </recommendedName>
    <alternativeName>
        <fullName evidence="10">ATP:glycerol 3-phosphotransferase</fullName>
    </alternativeName>
    <alternativeName>
        <fullName evidence="10">Glycerokinase</fullName>
        <shortName evidence="10">GK</shortName>
    </alternativeName>
</protein>
<accession>A0A7W7SY85</accession>
<evidence type="ECO:0000313" key="15">
    <source>
        <dbReference type="Proteomes" id="UP000542674"/>
    </source>
</evidence>
<name>A0A7W7SY85_9PSEU</name>
<dbReference type="Pfam" id="PF02782">
    <property type="entry name" value="FGGY_C"/>
    <property type="match status" value="1"/>
</dbReference>
<feature type="binding site" evidence="10">
    <location>
        <position position="400"/>
    </location>
    <ligand>
        <name>ATP</name>
        <dbReference type="ChEBI" id="CHEBI:30616"/>
    </ligand>
</feature>
<dbReference type="RefSeq" id="WP_184665931.1">
    <property type="nucleotide sequence ID" value="NZ_BAABAI010000004.1"/>
</dbReference>
<feature type="binding site" evidence="10">
    <location>
        <position position="255"/>
    </location>
    <ligand>
        <name>ADP</name>
        <dbReference type="ChEBI" id="CHEBI:456216"/>
    </ligand>
</feature>
<evidence type="ECO:0000256" key="10">
    <source>
        <dbReference type="HAMAP-Rule" id="MF_00186"/>
    </source>
</evidence>
<proteinExistence type="inferred from homology"/>
<organism evidence="14 15">
    <name type="scientific">Saccharothrix violaceirubra</name>
    <dbReference type="NCBI Taxonomy" id="413306"/>
    <lineage>
        <taxon>Bacteria</taxon>
        <taxon>Bacillati</taxon>
        <taxon>Actinomycetota</taxon>
        <taxon>Actinomycetes</taxon>
        <taxon>Pseudonocardiales</taxon>
        <taxon>Pseudonocardiaceae</taxon>
        <taxon>Saccharothrix</taxon>
    </lineage>
</organism>
<gene>
    <name evidence="10" type="primary">glpK</name>
    <name evidence="14" type="ORF">F4559_000463</name>
</gene>
<keyword evidence="4 10" id="KW-0547">Nucleotide-binding</keyword>
<feature type="binding site" evidence="10">
    <location>
        <position position="14"/>
    </location>
    <ligand>
        <name>ADP</name>
        <dbReference type="ChEBI" id="CHEBI:456216"/>
    </ligand>
</feature>
<dbReference type="FunFam" id="3.30.420.40:FF:000008">
    <property type="entry name" value="Glycerol kinase"/>
    <property type="match status" value="1"/>
</dbReference>
<evidence type="ECO:0000256" key="3">
    <source>
        <dbReference type="ARBA" id="ARBA00022679"/>
    </source>
</evidence>
<feature type="binding site" evidence="10">
    <location>
        <position position="85"/>
    </location>
    <ligand>
        <name>glycerol</name>
        <dbReference type="ChEBI" id="CHEBI:17754"/>
    </ligand>
</feature>
<evidence type="ECO:0000256" key="9">
    <source>
        <dbReference type="ARBA" id="ARBA00054633"/>
    </source>
</evidence>
<dbReference type="NCBIfam" id="TIGR01311">
    <property type="entry name" value="glycerol_kin"/>
    <property type="match status" value="1"/>
</dbReference>
<dbReference type="NCBIfam" id="NF000756">
    <property type="entry name" value="PRK00047.1"/>
    <property type="match status" value="1"/>
</dbReference>
<dbReference type="InterPro" id="IPR018484">
    <property type="entry name" value="FGGY_N"/>
</dbReference>
<dbReference type="SUPFAM" id="SSF53067">
    <property type="entry name" value="Actin-like ATPase domain"/>
    <property type="match status" value="2"/>
</dbReference>
<evidence type="ECO:0000256" key="2">
    <source>
        <dbReference type="ARBA" id="ARBA00009156"/>
    </source>
</evidence>
<comment type="pathway">
    <text evidence="1 10">Polyol metabolism; glycerol degradation via glycerol kinase pathway; sn-glycerol 3-phosphate from glycerol: step 1/1.</text>
</comment>
<dbReference type="InterPro" id="IPR043129">
    <property type="entry name" value="ATPase_NBD"/>
</dbReference>
<evidence type="ECO:0000256" key="5">
    <source>
        <dbReference type="ARBA" id="ARBA00022777"/>
    </source>
</evidence>
<sequence>MDATRYVAALDQGTTSTRCIVFDHAGRVVSVDQREHEQIMPRAGWVEHDPTEILRNARAVVEGAVAKAGLEAKDFAALGITNQRETAVVWDRASGEPVYNAIVWQDTRTDKICAALGDHDTFRAKTGLPPATYFSGPKIKWILDHVGRDRDVLVGTIDTWLLWNLAGVHATDPTNASRTLLMDLDTLAWDPDLAAALDVPLSVLPEIRSSSEVFGHLRDGVLAGVPIAGMLGDQQAATFGQACLSPGEAKNTYGTGNFVLLNTGTEKVVSHNGLLTTVCYQLGGQDPVYALEGSIAVTGSLVQWLRDNLGIISSAAEIEEHARTVEDNGGVYFVPAFSGLFAPYWRSDARGVIVGLTRFVNRGHLARAVLESTAYQTREVIDAMNADSGVGLTSLKVDGGMVVNELLMQFQADILGVPTIRPVVNETTALGAAYAAGLAVGHWESEDDVRANWAQDKRWDPMLDPTARESLYRTWKKAVTRTFDWVD</sequence>